<dbReference type="InterPro" id="IPR021858">
    <property type="entry name" value="Fun_TF"/>
</dbReference>
<accession>A0A8H8S082</accession>
<feature type="region of interest" description="Disordered" evidence="1">
    <location>
        <begin position="69"/>
        <end position="89"/>
    </location>
</feature>
<keyword evidence="3" id="KW-1185">Reference proteome</keyword>
<dbReference type="AlphaFoldDB" id="A0A8H8S082"/>
<dbReference type="PANTHER" id="PTHR37540:SF5">
    <property type="entry name" value="TRANSCRIPTION FACTOR DOMAIN-CONTAINING PROTEIN"/>
    <property type="match status" value="1"/>
</dbReference>
<protein>
    <submittedName>
        <fullName evidence="2">Uncharacterized protein</fullName>
    </submittedName>
</protein>
<dbReference type="EMBL" id="QGMJ01000050">
    <property type="protein sequence ID" value="TVY44003.1"/>
    <property type="molecule type" value="Genomic_DNA"/>
</dbReference>
<comment type="caution">
    <text evidence="2">The sequence shown here is derived from an EMBL/GenBank/DDBJ whole genome shotgun (WGS) entry which is preliminary data.</text>
</comment>
<sequence length="560" mass="62402">MENPGKSIEEPRYSRAINRTHQAPNTKNRRSLSGMSSAANTGHPILKFVTLGGNPAEVANDDSVRKLIRSNASRSTRRGGASLESSTGTSNMVLVPASHRDLASGKSRFALTPRKPLKRVRRQAPRKSGNSLKAEHLNPQILSRHPTGGQNGSPVSVSSLSALLGSPKSLFKSMYSSSYMSAKTRPKVSVMARQFLSQVVQIQHSHPQSMLNSLEGLSKRDQAIFHASLSIASVFYDTALNLVARRLSDRALQIKDETIGAVGLLVIHNILTGSVENWNLHMNGLQQMVEARGGLSQLPSGLRKRLSHPKDPTIKKGGSDALSKIYTFHATTWDCHPRFPFIQPYDDLTSVLVASLSGNDLRLLKLYEKNYMTWGKHDALQVLKIITTVRFSDPLAVFNRLALSEANYLLEYRLLSMSEESPDPEFSAGIQQLFCLVVFLYIDKVLRAMPPLNLGSMVSRLTDTLRRTLIFDSGGLFNHPNLNLLLWTLFIGRVASRNVGERLYLLGKLVRVCGFLDLRRNADFEKCLDEVGPALQPFKTECEEIWKEVENFKSRESYYI</sequence>
<evidence type="ECO:0000313" key="2">
    <source>
        <dbReference type="EMBL" id="TVY44003.1"/>
    </source>
</evidence>
<name>A0A8H8S082_9HELO</name>
<dbReference type="PANTHER" id="PTHR37540">
    <property type="entry name" value="TRANSCRIPTION FACTOR (ACR-2), PUTATIVE-RELATED-RELATED"/>
    <property type="match status" value="1"/>
</dbReference>
<feature type="region of interest" description="Disordered" evidence="1">
    <location>
        <begin position="117"/>
        <end position="138"/>
    </location>
</feature>
<gene>
    <name evidence="2" type="ORF">LSUB1_G001775</name>
</gene>
<reference evidence="2 3" key="1">
    <citation type="submission" date="2018-05" db="EMBL/GenBank/DDBJ databases">
        <title>Genome sequencing and assembly of the regulated plant pathogen Lachnellula willkommii and related sister species for the development of diagnostic species identification markers.</title>
        <authorList>
            <person name="Giroux E."/>
            <person name="Bilodeau G."/>
        </authorList>
    </citation>
    <scope>NUCLEOTIDE SEQUENCE [LARGE SCALE GENOMIC DNA]</scope>
    <source>
        <strain evidence="2 3">CBS 197.66</strain>
    </source>
</reference>
<organism evidence="2 3">
    <name type="scientific">Lachnellula subtilissima</name>
    <dbReference type="NCBI Taxonomy" id="602034"/>
    <lineage>
        <taxon>Eukaryota</taxon>
        <taxon>Fungi</taxon>
        <taxon>Dikarya</taxon>
        <taxon>Ascomycota</taxon>
        <taxon>Pezizomycotina</taxon>
        <taxon>Leotiomycetes</taxon>
        <taxon>Helotiales</taxon>
        <taxon>Lachnaceae</taxon>
        <taxon>Lachnellula</taxon>
    </lineage>
</organism>
<feature type="region of interest" description="Disordered" evidence="1">
    <location>
        <begin position="1"/>
        <end position="38"/>
    </location>
</feature>
<evidence type="ECO:0000313" key="3">
    <source>
        <dbReference type="Proteomes" id="UP000462212"/>
    </source>
</evidence>
<evidence type="ECO:0000256" key="1">
    <source>
        <dbReference type="SAM" id="MobiDB-lite"/>
    </source>
</evidence>
<feature type="compositionally biased region" description="Polar residues" evidence="1">
    <location>
        <begin position="17"/>
        <end position="38"/>
    </location>
</feature>
<dbReference type="Proteomes" id="UP000462212">
    <property type="component" value="Unassembled WGS sequence"/>
</dbReference>
<dbReference type="Pfam" id="PF11951">
    <property type="entry name" value="Fungal_trans_2"/>
    <property type="match status" value="1"/>
</dbReference>
<proteinExistence type="predicted"/>
<dbReference type="OrthoDB" id="4158087at2759"/>